<evidence type="ECO:0000256" key="8">
    <source>
        <dbReference type="SAM" id="MobiDB-lite"/>
    </source>
</evidence>
<keyword evidence="10" id="KW-0378">Hydrolase</keyword>
<comment type="similarity">
    <text evidence="2 6">Belongs to the band 7/mec-2 family. HflK subfamily.</text>
</comment>
<keyword evidence="5 6" id="KW-0472">Membrane</keyword>
<evidence type="ECO:0000256" key="7">
    <source>
        <dbReference type="SAM" id="Coils"/>
    </source>
</evidence>
<feature type="transmembrane region" description="Helical" evidence="6">
    <location>
        <begin position="88"/>
        <end position="109"/>
    </location>
</feature>
<dbReference type="InterPro" id="IPR001107">
    <property type="entry name" value="Band_7"/>
</dbReference>
<evidence type="ECO:0000256" key="6">
    <source>
        <dbReference type="RuleBase" id="RU364113"/>
    </source>
</evidence>
<dbReference type="Pfam" id="PF01145">
    <property type="entry name" value="Band_7"/>
    <property type="match status" value="1"/>
</dbReference>
<dbReference type="GO" id="GO:0006508">
    <property type="term" value="P:proteolysis"/>
    <property type="evidence" value="ECO:0007669"/>
    <property type="project" value="UniProtKB-KW"/>
</dbReference>
<feature type="domain" description="Band 7" evidence="9">
    <location>
        <begin position="104"/>
        <end position="277"/>
    </location>
</feature>
<comment type="caution">
    <text evidence="10">The sequence shown here is derived from an EMBL/GenBank/DDBJ whole genome shotgun (WGS) entry which is preliminary data.</text>
</comment>
<dbReference type="OrthoDB" id="9779595at2"/>
<keyword evidence="7" id="KW-0175">Coiled coil</keyword>
<feature type="region of interest" description="Disordered" evidence="8">
    <location>
        <begin position="20"/>
        <end position="55"/>
    </location>
</feature>
<dbReference type="RefSeq" id="WP_111929077.1">
    <property type="nucleotide sequence ID" value="NZ_CADFFP010000003.1"/>
</dbReference>
<comment type="subunit">
    <text evidence="6">HflC and HflK may interact to form a multimeric complex.</text>
</comment>
<organism evidence="10 11">
    <name type="scientific">Paraburkholderia bryophila</name>
    <dbReference type="NCBI Taxonomy" id="420952"/>
    <lineage>
        <taxon>Bacteria</taxon>
        <taxon>Pseudomonadati</taxon>
        <taxon>Pseudomonadota</taxon>
        <taxon>Betaproteobacteria</taxon>
        <taxon>Burkholderiales</taxon>
        <taxon>Burkholderiaceae</taxon>
        <taxon>Paraburkholderia</taxon>
    </lineage>
</organism>
<dbReference type="InterPro" id="IPR010201">
    <property type="entry name" value="HflK"/>
</dbReference>
<keyword evidence="10" id="KW-0645">Protease</keyword>
<reference evidence="10 11" key="1">
    <citation type="submission" date="2018-06" db="EMBL/GenBank/DDBJ databases">
        <title>Genomic Encyclopedia of Type Strains, Phase III (KMG-III): the genomes of soil and plant-associated and newly described type strains.</title>
        <authorList>
            <person name="Whitman W."/>
        </authorList>
    </citation>
    <scope>NUCLEOTIDE SEQUENCE [LARGE SCALE GENOMIC DNA]</scope>
    <source>
        <strain evidence="10 11">LMG 23644</strain>
    </source>
</reference>
<dbReference type="STRING" id="1169143.GCA_000383275_00520"/>
<proteinExistence type="inferred from homology"/>
<evidence type="ECO:0000256" key="3">
    <source>
        <dbReference type="ARBA" id="ARBA00022692"/>
    </source>
</evidence>
<evidence type="ECO:0000259" key="9">
    <source>
        <dbReference type="SMART" id="SM00244"/>
    </source>
</evidence>
<protein>
    <recommendedName>
        <fullName evidence="6">Protein HflK</fullName>
    </recommendedName>
</protein>
<dbReference type="SMART" id="SM00244">
    <property type="entry name" value="PHB"/>
    <property type="match status" value="1"/>
</dbReference>
<feature type="coiled-coil region" evidence="7">
    <location>
        <begin position="269"/>
        <end position="296"/>
    </location>
</feature>
<dbReference type="Proteomes" id="UP000248918">
    <property type="component" value="Unassembled WGS sequence"/>
</dbReference>
<evidence type="ECO:0000313" key="11">
    <source>
        <dbReference type="Proteomes" id="UP000248918"/>
    </source>
</evidence>
<dbReference type="EMBL" id="QLTK01000001">
    <property type="protein sequence ID" value="RAS39098.1"/>
    <property type="molecule type" value="Genomic_DNA"/>
</dbReference>
<dbReference type="InterPro" id="IPR036013">
    <property type="entry name" value="Band_7/SPFH_dom_sf"/>
</dbReference>
<feature type="compositionally biased region" description="Basic and acidic residues" evidence="8">
    <location>
        <begin position="455"/>
        <end position="471"/>
    </location>
</feature>
<dbReference type="PANTHER" id="PTHR43327">
    <property type="entry name" value="STOMATIN-LIKE PROTEIN 2, MITOCHONDRIAL"/>
    <property type="match status" value="1"/>
</dbReference>
<keyword evidence="3 6" id="KW-0812">Transmembrane</keyword>
<accession>A0A329CXI2</accession>
<dbReference type="Gene3D" id="3.30.479.30">
    <property type="entry name" value="Band 7 domain"/>
    <property type="match status" value="1"/>
</dbReference>
<dbReference type="AlphaFoldDB" id="A0A329CXI2"/>
<dbReference type="GO" id="GO:0008233">
    <property type="term" value="F:peptidase activity"/>
    <property type="evidence" value="ECO:0007669"/>
    <property type="project" value="UniProtKB-KW"/>
</dbReference>
<dbReference type="Pfam" id="PF12221">
    <property type="entry name" value="HflK_N"/>
    <property type="match status" value="1"/>
</dbReference>
<sequence length="471" mass="50838">MNDYNERSIWLRMRAMLSLNDPRWGRGDGNGDRQRPNEPKRPPTKDGEGPPDLDEMWRDFNRRLSRVFGRKGGGTGGGRPDNGRGARIGVGIVIGVLVAVYLGSGVFVVQDGQAGVVMQFGKYRYTAGQGVHWRLPYPFEAHELVNIGQIRQVEIGRNNVVRLANVKDASMLTHDADIVDVRFAVQYQVRKPTDYLFRSADPDQSVMQAAQAAVRSIVGARSTSEILDQDRETIRQQLMASIQQSLDEYQSGLAVTGVTIQGVQVPDQVQAAFDDAAKVRQENDRAKRDAQAAAADLLPRAQADVARQIDEAKAYSDKTVAQAQGDAERFKQVYAQYSKAPAVIRERMYLETMQQIYSNTTKVFVDSKSGNNVLYLPLDKLVEQTRQRVADAAVAASGVSAAAASQGAGSAASSSVAPAVAPSAATPGSVASAPAAPAAAAATPASQAAASSDALRSRDAFRSRMREDDVQ</sequence>
<feature type="compositionally biased region" description="Low complexity" evidence="8">
    <location>
        <begin position="422"/>
        <end position="454"/>
    </location>
</feature>
<comment type="subcellular location">
    <subcellularLocation>
        <location evidence="1">Membrane</location>
        <topology evidence="1">Single-pass membrane protein</topology>
    </subcellularLocation>
</comment>
<keyword evidence="4 6" id="KW-1133">Transmembrane helix</keyword>
<feature type="compositionally biased region" description="Basic and acidic residues" evidence="8">
    <location>
        <begin position="23"/>
        <end position="48"/>
    </location>
</feature>
<evidence type="ECO:0000256" key="4">
    <source>
        <dbReference type="ARBA" id="ARBA00022989"/>
    </source>
</evidence>
<evidence type="ECO:0000256" key="2">
    <source>
        <dbReference type="ARBA" id="ARBA00006971"/>
    </source>
</evidence>
<evidence type="ECO:0000256" key="5">
    <source>
        <dbReference type="ARBA" id="ARBA00023136"/>
    </source>
</evidence>
<name>A0A329CXI2_9BURK</name>
<comment type="function">
    <text evidence="6">HflC and HflK could encode or regulate a protease.</text>
</comment>
<evidence type="ECO:0000256" key="1">
    <source>
        <dbReference type="ARBA" id="ARBA00004167"/>
    </source>
</evidence>
<evidence type="ECO:0000313" key="10">
    <source>
        <dbReference type="EMBL" id="RAS39098.1"/>
    </source>
</evidence>
<dbReference type="InterPro" id="IPR020980">
    <property type="entry name" value="Membrane_HflK_N"/>
</dbReference>
<dbReference type="SUPFAM" id="SSF117892">
    <property type="entry name" value="Band 7/SPFH domain"/>
    <property type="match status" value="1"/>
</dbReference>
<gene>
    <name evidence="10" type="ORF">BX591_101434</name>
</gene>
<dbReference type="NCBIfam" id="TIGR01933">
    <property type="entry name" value="hflK"/>
    <property type="match status" value="1"/>
</dbReference>
<dbReference type="InterPro" id="IPR050710">
    <property type="entry name" value="Band7/mec-2_domain"/>
</dbReference>
<dbReference type="CDD" id="cd03404">
    <property type="entry name" value="SPFH_HflK"/>
    <property type="match status" value="1"/>
</dbReference>
<dbReference type="PANTHER" id="PTHR43327:SF2">
    <property type="entry name" value="MODULATOR OF FTSH PROTEASE HFLK"/>
    <property type="match status" value="1"/>
</dbReference>
<feature type="region of interest" description="Disordered" evidence="8">
    <location>
        <begin position="422"/>
        <end position="471"/>
    </location>
</feature>
<dbReference type="GO" id="GO:0016020">
    <property type="term" value="C:membrane"/>
    <property type="evidence" value="ECO:0007669"/>
    <property type="project" value="UniProtKB-SubCell"/>
</dbReference>